<dbReference type="OrthoDB" id="1461976at2759"/>
<evidence type="ECO:0000313" key="4">
    <source>
        <dbReference type="Proteomes" id="UP000800092"/>
    </source>
</evidence>
<feature type="domain" description="Fatty acid desaturase" evidence="2">
    <location>
        <begin position="81"/>
        <end position="356"/>
    </location>
</feature>
<dbReference type="GO" id="GO:0006629">
    <property type="term" value="P:lipid metabolic process"/>
    <property type="evidence" value="ECO:0007669"/>
    <property type="project" value="InterPro"/>
</dbReference>
<organism evidence="3 4">
    <name type="scientific">Viridothelium virens</name>
    <name type="common">Speckled blister lichen</name>
    <name type="synonym">Trypethelium virens</name>
    <dbReference type="NCBI Taxonomy" id="1048519"/>
    <lineage>
        <taxon>Eukaryota</taxon>
        <taxon>Fungi</taxon>
        <taxon>Dikarya</taxon>
        <taxon>Ascomycota</taxon>
        <taxon>Pezizomycotina</taxon>
        <taxon>Dothideomycetes</taxon>
        <taxon>Dothideomycetes incertae sedis</taxon>
        <taxon>Trypetheliales</taxon>
        <taxon>Trypetheliaceae</taxon>
        <taxon>Viridothelium</taxon>
    </lineage>
</organism>
<protein>
    <submittedName>
        <fullName evidence="3">Delta-12 fatty acid desaturas-like protein</fullName>
    </submittedName>
</protein>
<keyword evidence="1" id="KW-0812">Transmembrane</keyword>
<feature type="transmembrane region" description="Helical" evidence="1">
    <location>
        <begin position="75"/>
        <end position="98"/>
    </location>
</feature>
<keyword evidence="1" id="KW-0472">Membrane</keyword>
<name>A0A6A6HF39_VIRVR</name>
<reference evidence="3" key="1">
    <citation type="journal article" date="2020" name="Stud. Mycol.">
        <title>101 Dothideomycetes genomes: a test case for predicting lifestyles and emergence of pathogens.</title>
        <authorList>
            <person name="Haridas S."/>
            <person name="Albert R."/>
            <person name="Binder M."/>
            <person name="Bloem J."/>
            <person name="Labutti K."/>
            <person name="Salamov A."/>
            <person name="Andreopoulos B."/>
            <person name="Baker S."/>
            <person name="Barry K."/>
            <person name="Bills G."/>
            <person name="Bluhm B."/>
            <person name="Cannon C."/>
            <person name="Castanera R."/>
            <person name="Culley D."/>
            <person name="Daum C."/>
            <person name="Ezra D."/>
            <person name="Gonzalez J."/>
            <person name="Henrissat B."/>
            <person name="Kuo A."/>
            <person name="Liang C."/>
            <person name="Lipzen A."/>
            <person name="Lutzoni F."/>
            <person name="Magnuson J."/>
            <person name="Mondo S."/>
            <person name="Nolan M."/>
            <person name="Ohm R."/>
            <person name="Pangilinan J."/>
            <person name="Park H.-J."/>
            <person name="Ramirez L."/>
            <person name="Alfaro M."/>
            <person name="Sun H."/>
            <person name="Tritt A."/>
            <person name="Yoshinaga Y."/>
            <person name="Zwiers L.-H."/>
            <person name="Turgeon B."/>
            <person name="Goodwin S."/>
            <person name="Spatafora J."/>
            <person name="Crous P."/>
            <person name="Grigoriev I."/>
        </authorList>
    </citation>
    <scope>NUCLEOTIDE SEQUENCE</scope>
    <source>
        <strain evidence="3">Tuck. ex Michener</strain>
    </source>
</reference>
<keyword evidence="4" id="KW-1185">Reference proteome</keyword>
<dbReference type="PANTHER" id="PTHR32100">
    <property type="entry name" value="OMEGA-6 FATTY ACID DESATURASE, CHLOROPLASTIC"/>
    <property type="match status" value="1"/>
</dbReference>
<keyword evidence="1" id="KW-1133">Transmembrane helix</keyword>
<evidence type="ECO:0000259" key="2">
    <source>
        <dbReference type="Pfam" id="PF00487"/>
    </source>
</evidence>
<gene>
    <name evidence="3" type="ORF">EV356DRAFT_443829</name>
</gene>
<dbReference type="EMBL" id="ML991787">
    <property type="protein sequence ID" value="KAF2236133.1"/>
    <property type="molecule type" value="Genomic_DNA"/>
</dbReference>
<dbReference type="Pfam" id="PF00487">
    <property type="entry name" value="FA_desaturase"/>
    <property type="match status" value="1"/>
</dbReference>
<proteinExistence type="predicted"/>
<accession>A0A6A6HF39</accession>
<evidence type="ECO:0000313" key="3">
    <source>
        <dbReference type="EMBL" id="KAF2236133.1"/>
    </source>
</evidence>
<dbReference type="GO" id="GO:0016491">
    <property type="term" value="F:oxidoreductase activity"/>
    <property type="evidence" value="ECO:0007669"/>
    <property type="project" value="InterPro"/>
</dbReference>
<feature type="transmembrane region" description="Helical" evidence="1">
    <location>
        <begin position="113"/>
        <end position="132"/>
    </location>
</feature>
<dbReference type="InterPro" id="IPR012171">
    <property type="entry name" value="Fatty_acid_desaturase"/>
</dbReference>
<sequence length="449" mass="51301">MAIDYKSHPSELVTSGVRSQVRPKVGIKELRDAIPAHCFKPSYTTSLWYLFRDCALTATGMAIAYKFIPQLEPFWLRCIVWALWGYVEGLFFVGLWILGHEAGHSAFSPSDTLNNTVGFILHSFMFTPYFSWRSSHRRHHIYANNLAKDHNYVPPQREEYSSTLGIDINRLEELTEDAPIVTLLRILLQQVIGFPWYLLTNITASDTSLPKKKSSSILGNSHFAPYGSLFRPDEANVILLSDIGLAAMAYVLYLVSCQIGPAMTALLYIQPYMWINHWIVAITYLHHTHPDLPKYQDDDWTFLKGATATVDREFGFVGKYLFHGIIEFHVIHHLFSRIPFYYGEEATKAIIPLLGNEYHSDKGRAFIPGLWEAFTKCQWVEPDASRSQPGDGTLWYKGGPSPPPEYSMRMKGFYQLFNLRSILRTGHYGITHAKLPHKMEVAKTEKVSN</sequence>
<dbReference type="InterPro" id="IPR005804">
    <property type="entry name" value="FA_desaturase_dom"/>
</dbReference>
<dbReference type="Proteomes" id="UP000800092">
    <property type="component" value="Unassembled WGS sequence"/>
</dbReference>
<dbReference type="CDD" id="cd03507">
    <property type="entry name" value="Delta12-FADS-like"/>
    <property type="match status" value="1"/>
</dbReference>
<dbReference type="AlphaFoldDB" id="A0A6A6HF39"/>
<evidence type="ECO:0000256" key="1">
    <source>
        <dbReference type="SAM" id="Phobius"/>
    </source>
</evidence>